<dbReference type="EC" id="2.7.7.65" evidence="2"/>
<dbReference type="PANTHER" id="PTHR45138">
    <property type="entry name" value="REGULATORY COMPONENTS OF SENSORY TRANSDUCTION SYSTEM"/>
    <property type="match status" value="1"/>
</dbReference>
<dbReference type="RefSeq" id="WP_066050568.1">
    <property type="nucleotide sequence ID" value="NZ_CP014223.1"/>
</dbReference>
<evidence type="ECO:0000313" key="4">
    <source>
        <dbReference type="Proteomes" id="UP000068026"/>
    </source>
</evidence>
<evidence type="ECO:0000313" key="5">
    <source>
        <dbReference type="Proteomes" id="UP000184204"/>
    </source>
</evidence>
<dbReference type="SUPFAM" id="SSF55073">
    <property type="entry name" value="Nucleotide cyclase"/>
    <property type="match status" value="1"/>
</dbReference>
<dbReference type="Gene3D" id="3.30.70.270">
    <property type="match status" value="1"/>
</dbReference>
<dbReference type="InterPro" id="IPR029787">
    <property type="entry name" value="Nucleotide_cyclase"/>
</dbReference>
<dbReference type="GO" id="GO:0052621">
    <property type="term" value="F:diguanylate cyclase activity"/>
    <property type="evidence" value="ECO:0007669"/>
    <property type="project" value="UniProtKB-EC"/>
</dbReference>
<dbReference type="Pfam" id="PF00990">
    <property type="entry name" value="GGDEF"/>
    <property type="match status" value="1"/>
</dbReference>
<dbReference type="InterPro" id="IPR000160">
    <property type="entry name" value="GGDEF_dom"/>
</dbReference>
<proteinExistence type="predicted"/>
<keyword evidence="2" id="KW-0808">Transferase</keyword>
<keyword evidence="2" id="KW-0548">Nucleotidyltransferase</keyword>
<dbReference type="EMBL" id="FQUA01000020">
    <property type="protein sequence ID" value="SHF14522.1"/>
    <property type="molecule type" value="Genomic_DNA"/>
</dbReference>
<dbReference type="SMART" id="SM00267">
    <property type="entry name" value="GGDEF"/>
    <property type="match status" value="1"/>
</dbReference>
<dbReference type="AlphaFoldDB" id="A0A0X1U8Z6"/>
<reference evidence="4" key="2">
    <citation type="submission" date="2016-01" db="EMBL/GenBank/DDBJ databases">
        <authorList>
            <person name="Poehlein A."/>
            <person name="Schlien K."/>
            <person name="Gottschalk G."/>
            <person name="Buckel W."/>
            <person name="Daniel R."/>
        </authorList>
    </citation>
    <scope>NUCLEOTIDE SEQUENCE [LARGE SCALE GENOMIC DNA]</scope>
    <source>
        <strain evidence="4">X2</strain>
    </source>
</reference>
<dbReference type="Proteomes" id="UP000184204">
    <property type="component" value="Unassembled WGS sequence"/>
</dbReference>
<reference evidence="3" key="3">
    <citation type="submission" date="2016-11" db="EMBL/GenBank/DDBJ databases">
        <authorList>
            <person name="Varghese N."/>
            <person name="Submissions S."/>
        </authorList>
    </citation>
    <scope>NUCLEOTIDE SEQUENCE</scope>
    <source>
        <strain evidence="3">DSM 1682</strain>
    </source>
</reference>
<dbReference type="OrthoDB" id="9804747at2"/>
<dbReference type="InterPro" id="IPR043128">
    <property type="entry name" value="Rev_trsase/Diguanyl_cyclase"/>
</dbReference>
<dbReference type="PANTHER" id="PTHR45138:SF9">
    <property type="entry name" value="DIGUANYLATE CYCLASE DGCM-RELATED"/>
    <property type="match status" value="1"/>
</dbReference>
<gene>
    <name evidence="2" type="primary">vdcA</name>
    <name evidence="2" type="ORF">CPRO_18160</name>
    <name evidence="3" type="ORF">SAMN02745151_02926</name>
</gene>
<evidence type="ECO:0000259" key="1">
    <source>
        <dbReference type="PROSITE" id="PS50887"/>
    </source>
</evidence>
<dbReference type="GO" id="GO:0005886">
    <property type="term" value="C:plasma membrane"/>
    <property type="evidence" value="ECO:0007669"/>
    <property type="project" value="TreeGrafter"/>
</dbReference>
<reference evidence="2 4" key="1">
    <citation type="journal article" date="2016" name="Genome Announc.">
        <title>Complete Genome Sequence of the Amino Acid-Fermenting Clostridium propionicum X2 (DSM 1682).</title>
        <authorList>
            <person name="Poehlein A."/>
            <person name="Schlien K."/>
            <person name="Chowdhury N.P."/>
            <person name="Gottschalk G."/>
            <person name="Buckel W."/>
            <person name="Daniel R."/>
        </authorList>
    </citation>
    <scope>NUCLEOTIDE SEQUENCE [LARGE SCALE GENOMIC DNA]</scope>
    <source>
        <strain evidence="2 4">X2</strain>
    </source>
</reference>
<evidence type="ECO:0000313" key="2">
    <source>
        <dbReference type="EMBL" id="AMJ41402.1"/>
    </source>
</evidence>
<dbReference type="FunFam" id="3.30.70.270:FF:000001">
    <property type="entry name" value="Diguanylate cyclase domain protein"/>
    <property type="match status" value="1"/>
</dbReference>
<dbReference type="EMBL" id="CP014223">
    <property type="protein sequence ID" value="AMJ41402.1"/>
    <property type="molecule type" value="Genomic_DNA"/>
</dbReference>
<dbReference type="NCBIfam" id="TIGR00254">
    <property type="entry name" value="GGDEF"/>
    <property type="match status" value="1"/>
</dbReference>
<name>A0A0X1U8Z6_ANAPI</name>
<keyword evidence="4" id="KW-1185">Reference proteome</keyword>
<dbReference type="Proteomes" id="UP000068026">
    <property type="component" value="Chromosome"/>
</dbReference>
<protein>
    <submittedName>
        <fullName evidence="3">Diguanylate cyclase (GGDEF) domain-containing protein</fullName>
    </submittedName>
    <submittedName>
        <fullName evidence="2">Diguanylate cyclase VdcA</fullName>
        <ecNumber evidence="2">2.7.7.65</ecNumber>
    </submittedName>
</protein>
<feature type="domain" description="GGDEF" evidence="1">
    <location>
        <begin position="161"/>
        <end position="294"/>
    </location>
</feature>
<dbReference type="GO" id="GO:1902201">
    <property type="term" value="P:negative regulation of bacterial-type flagellum-dependent cell motility"/>
    <property type="evidence" value="ECO:0007669"/>
    <property type="project" value="TreeGrafter"/>
</dbReference>
<dbReference type="CDD" id="cd01949">
    <property type="entry name" value="GGDEF"/>
    <property type="match status" value="1"/>
</dbReference>
<dbReference type="KEGG" id="cpro:CPRO_18160"/>
<evidence type="ECO:0000313" key="3">
    <source>
        <dbReference type="EMBL" id="SHF14522.1"/>
    </source>
</evidence>
<sequence length="294" mass="34199">MDNVNVLLEHLSVFKNLYEMVRIVDPINKRVIIDNKGYIPTVGNCFDLWKSKSYCSNCISMRAYNEENTFVKIEYNKEKIYMVIASPFNIGTNKYILELLKDITDCSIIENYVNKTVDEVQKIIEEMNNKIIKDELTGIYNKRYINERLPIDIIKNSNEKNSFSILMTDIDHFKFVNDNYGHLAGDKILVDFAYILSKSIREGIDWVARYGGEEFIIVLNYADNSIAYEIAEKIRRSIENNIFTYEGQEIKITASFGICTMPNDDMDWKANDMILLADKKLYEAKNTGRNKTVK</sequence>
<accession>A0A0X1U8Z6</accession>
<reference evidence="5" key="4">
    <citation type="submission" date="2016-11" db="EMBL/GenBank/DDBJ databases">
        <authorList>
            <person name="Jaros S."/>
            <person name="Januszkiewicz K."/>
            <person name="Wedrychowicz H."/>
        </authorList>
    </citation>
    <scope>NUCLEOTIDE SEQUENCE [LARGE SCALE GENOMIC DNA]</scope>
    <source>
        <strain evidence="5">DSM 1682</strain>
    </source>
</reference>
<organism evidence="3 5">
    <name type="scientific">Anaerotignum propionicum DSM 1682</name>
    <dbReference type="NCBI Taxonomy" id="991789"/>
    <lineage>
        <taxon>Bacteria</taxon>
        <taxon>Bacillati</taxon>
        <taxon>Bacillota</taxon>
        <taxon>Clostridia</taxon>
        <taxon>Lachnospirales</taxon>
        <taxon>Anaerotignaceae</taxon>
        <taxon>Anaerotignum</taxon>
    </lineage>
</organism>
<dbReference type="InterPro" id="IPR050469">
    <property type="entry name" value="Diguanylate_Cyclase"/>
</dbReference>
<dbReference type="PROSITE" id="PS50887">
    <property type="entry name" value="GGDEF"/>
    <property type="match status" value="1"/>
</dbReference>
<dbReference type="GO" id="GO:0043709">
    <property type="term" value="P:cell adhesion involved in single-species biofilm formation"/>
    <property type="evidence" value="ECO:0007669"/>
    <property type="project" value="TreeGrafter"/>
</dbReference>